<comment type="caution">
    <text evidence="1">The sequence shown here is derived from an EMBL/GenBank/DDBJ whole genome shotgun (WGS) entry which is preliminary data.</text>
</comment>
<protein>
    <submittedName>
        <fullName evidence="1">Uncharacterized protein</fullName>
    </submittedName>
</protein>
<evidence type="ECO:0000313" key="1">
    <source>
        <dbReference type="EMBL" id="KKM78514.1"/>
    </source>
</evidence>
<dbReference type="AlphaFoldDB" id="A0A0F9K8K4"/>
<gene>
    <name evidence="1" type="ORF">LCGC14_1359240</name>
</gene>
<organism evidence="1">
    <name type="scientific">marine sediment metagenome</name>
    <dbReference type="NCBI Taxonomy" id="412755"/>
    <lineage>
        <taxon>unclassified sequences</taxon>
        <taxon>metagenomes</taxon>
        <taxon>ecological metagenomes</taxon>
    </lineage>
</organism>
<accession>A0A0F9K8K4</accession>
<dbReference type="EMBL" id="LAZR01008480">
    <property type="protein sequence ID" value="KKM78514.1"/>
    <property type="molecule type" value="Genomic_DNA"/>
</dbReference>
<proteinExistence type="predicted"/>
<sequence length="85" mass="10299">MNVSGDYEKLMESNIKDQLDWLEQEFEILFRQKKLRHCYTKEDILIGNQILENIIENIHTNKNEELLNLLALTLNRIEQIYPEFF</sequence>
<name>A0A0F9K8K4_9ZZZZ</name>
<reference evidence="1" key="1">
    <citation type="journal article" date="2015" name="Nature">
        <title>Complex archaea that bridge the gap between prokaryotes and eukaryotes.</title>
        <authorList>
            <person name="Spang A."/>
            <person name="Saw J.H."/>
            <person name="Jorgensen S.L."/>
            <person name="Zaremba-Niedzwiedzka K."/>
            <person name="Martijn J."/>
            <person name="Lind A.E."/>
            <person name="van Eijk R."/>
            <person name="Schleper C."/>
            <person name="Guy L."/>
            <person name="Ettema T.J."/>
        </authorList>
    </citation>
    <scope>NUCLEOTIDE SEQUENCE</scope>
</reference>